<protein>
    <submittedName>
        <fullName evidence="5">DUF1553 domain-containing protein</fullName>
    </submittedName>
</protein>
<evidence type="ECO:0000259" key="3">
    <source>
        <dbReference type="Pfam" id="PF07587"/>
    </source>
</evidence>
<feature type="domain" description="DUF1549" evidence="2">
    <location>
        <begin position="139"/>
        <end position="355"/>
    </location>
</feature>
<reference evidence="5" key="1">
    <citation type="journal article" date="2020" name="mSystems">
        <title>Genome- and Community-Level Interaction Insights into Carbon Utilization and Element Cycling Functions of Hydrothermarchaeota in Hydrothermal Sediment.</title>
        <authorList>
            <person name="Zhou Z."/>
            <person name="Liu Y."/>
            <person name="Xu W."/>
            <person name="Pan J."/>
            <person name="Luo Z.H."/>
            <person name="Li M."/>
        </authorList>
    </citation>
    <scope>NUCLEOTIDE SEQUENCE [LARGE SCALE GENOMIC DNA]</scope>
    <source>
        <strain evidence="5">SpSt-508</strain>
    </source>
</reference>
<evidence type="ECO:0000259" key="4">
    <source>
        <dbReference type="Pfam" id="PF07635"/>
    </source>
</evidence>
<dbReference type="PANTHER" id="PTHR35889">
    <property type="entry name" value="CYCLOINULO-OLIGOSACCHARIDE FRUCTANOTRANSFERASE-RELATED"/>
    <property type="match status" value="1"/>
</dbReference>
<gene>
    <name evidence="5" type="ORF">ENS64_13585</name>
</gene>
<dbReference type="GO" id="GO:0009055">
    <property type="term" value="F:electron transfer activity"/>
    <property type="evidence" value="ECO:0007669"/>
    <property type="project" value="InterPro"/>
</dbReference>
<dbReference type="InterPro" id="IPR036909">
    <property type="entry name" value="Cyt_c-like_dom_sf"/>
</dbReference>
<dbReference type="EMBL" id="DSVQ01000016">
    <property type="protein sequence ID" value="HGT40275.1"/>
    <property type="molecule type" value="Genomic_DNA"/>
</dbReference>
<evidence type="ECO:0000256" key="1">
    <source>
        <dbReference type="SAM" id="Coils"/>
    </source>
</evidence>
<dbReference type="InterPro" id="IPR011429">
    <property type="entry name" value="Cyt_c_Planctomycete-type"/>
</dbReference>
<evidence type="ECO:0000313" key="5">
    <source>
        <dbReference type="EMBL" id="HGT40275.1"/>
    </source>
</evidence>
<evidence type="ECO:0000259" key="2">
    <source>
        <dbReference type="Pfam" id="PF07583"/>
    </source>
</evidence>
<keyword evidence="1" id="KW-0175">Coiled coil</keyword>
<dbReference type="PANTHER" id="PTHR35889:SF3">
    <property type="entry name" value="F-BOX DOMAIN-CONTAINING PROTEIN"/>
    <property type="match status" value="1"/>
</dbReference>
<dbReference type="SUPFAM" id="SSF46626">
    <property type="entry name" value="Cytochrome c"/>
    <property type="match status" value="1"/>
</dbReference>
<feature type="coiled-coil region" evidence="1">
    <location>
        <begin position="633"/>
        <end position="660"/>
    </location>
</feature>
<feature type="domain" description="Cytochrome C Planctomycete-type" evidence="4">
    <location>
        <begin position="35"/>
        <end position="90"/>
    </location>
</feature>
<dbReference type="InterPro" id="IPR022655">
    <property type="entry name" value="DUF1553"/>
</dbReference>
<dbReference type="Pfam" id="PF07583">
    <property type="entry name" value="PSCyt2"/>
    <property type="match status" value="1"/>
</dbReference>
<comment type="caution">
    <text evidence="5">The sequence shown here is derived from an EMBL/GenBank/DDBJ whole genome shotgun (WGS) entry which is preliminary data.</text>
</comment>
<organism evidence="5">
    <name type="scientific">Schlesneria paludicola</name>
    <dbReference type="NCBI Taxonomy" id="360056"/>
    <lineage>
        <taxon>Bacteria</taxon>
        <taxon>Pseudomonadati</taxon>
        <taxon>Planctomycetota</taxon>
        <taxon>Planctomycetia</taxon>
        <taxon>Planctomycetales</taxon>
        <taxon>Planctomycetaceae</taxon>
        <taxon>Schlesneria</taxon>
    </lineage>
</organism>
<dbReference type="Pfam" id="PF07635">
    <property type="entry name" value="PSCyt1"/>
    <property type="match status" value="1"/>
</dbReference>
<proteinExistence type="predicted"/>
<feature type="coiled-coil region" evidence="1">
    <location>
        <begin position="376"/>
        <end position="408"/>
    </location>
</feature>
<sequence length="1013" mass="113831">MRCGWTLVMLLGARCAWGAEIDFGRDIQPILAEHCFQCHGPDAEQRQADLRLDSRESALSQGAIQPGRPGDSELVRRIFSEDAEVVMPPPATLKKLTAAEKQLLRDWIEQGAVYAEHWAFVPPVRPPVPRVQGVFAANPIDAFIVARLQREGLTPAPPADPLKLLRRVTLDLTGLPPTLEELEAFTADIEAAGEPFDQAVERAYLAAVERLLHSPRYGERMVWEWLDAARYADTNGYQGDPTRPMWYWRDWALAAFNDNLPFDRFTREQLAGDLLPNPTTEQLIATGFHRNHMINGEGGRIAEESRVEYVQDRVETTGTVWMGLTLTCCRCHNHKYDPFTQKEYYQLAAYFNSIDESGANDAGGLAHPLLVFPTPEQQARIDRQKAEEQRLEAEQAELERQLRARQREWEAELLHGGHLSAGPDWTVLSPKELRAEHGTQLVPQPDGSILAAGPSPDKDEYVLTFETDLAELTGLRLEVLPAEGFTNRGPGRAPENGNFVLSEWTLSVNGRSAAIAFARADYAQSGWPGAAAFDGKLDTGWAIAGEFGQPHELVAEIKQPTPGRKNMVMRLSFHYGGQHTLGRFRVSATTDSPSRFRPVPEKIRHLLARPADERSPDEQRQLAQYYLETQPAWSESKRLRDEARRKREEAERAARRTMILRDRPQPRVTTVLIKGAYNAPGEPVEHGVLSGLAPLPDNAPRNRLALADWLLSPQHPLTARVTVNRLWQQFFGTGLVKTAEDFGLQGERPTHPELLDWLAVEFRESGWDVKRLVRLMVCSATYRQATTVTPVHLERDPANRLLARGPRHRWPSWMIRDQALAVSGLLVEQLGGPPVKGYQPEGIWEEATFGQIRYEQDHGPALYRRSLYTFWRRIVAPTVFFDVANRQNCTVRLERTNTPLHALITLNDVTYVEAARALAQRTLHSEKATDDAARLVELFRRCTARVPRPSERERLLARLTALRTAYAEDPSAAGKLITIGESAPEASLPPHELAAWTAIASLVLNLDEVLSKE</sequence>
<dbReference type="InterPro" id="IPR011444">
    <property type="entry name" value="DUF1549"/>
</dbReference>
<dbReference type="AlphaFoldDB" id="A0A7C4LMB1"/>
<feature type="domain" description="DUF1553" evidence="3">
    <location>
        <begin position="702"/>
        <end position="957"/>
    </location>
</feature>
<accession>A0A7C4LMB1</accession>
<name>A0A7C4LMB1_9PLAN</name>
<dbReference type="Pfam" id="PF07587">
    <property type="entry name" value="PSD1"/>
    <property type="match status" value="1"/>
</dbReference>
<dbReference type="GO" id="GO:0020037">
    <property type="term" value="F:heme binding"/>
    <property type="evidence" value="ECO:0007669"/>
    <property type="project" value="InterPro"/>
</dbReference>